<dbReference type="PANTHER" id="PTHR45739:SF7">
    <property type="entry name" value="FRAS1-RELATED EXTRACELLULAR MATRIX PROTEIN 1"/>
    <property type="match status" value="1"/>
</dbReference>
<dbReference type="Ensembl" id="ENSHHUT00000016456.1">
    <property type="protein sequence ID" value="ENSHHUP00000015897.1"/>
    <property type="gene ID" value="ENSHHUG00000009896.1"/>
</dbReference>
<reference evidence="1" key="2">
    <citation type="submission" date="2025-08" db="UniProtKB">
        <authorList>
            <consortium name="Ensembl"/>
        </authorList>
    </citation>
    <scope>IDENTIFICATION</scope>
</reference>
<dbReference type="GeneTree" id="ENSGT00940000156990"/>
<evidence type="ECO:0000313" key="2">
    <source>
        <dbReference type="Proteomes" id="UP000314982"/>
    </source>
</evidence>
<evidence type="ECO:0000313" key="1">
    <source>
        <dbReference type="Ensembl" id="ENSHHUP00000015897.1"/>
    </source>
</evidence>
<dbReference type="GO" id="GO:0009653">
    <property type="term" value="P:anatomical structure morphogenesis"/>
    <property type="evidence" value="ECO:0007669"/>
    <property type="project" value="TreeGrafter"/>
</dbReference>
<dbReference type="AlphaFoldDB" id="A0A4W5KHZ2"/>
<dbReference type="InterPro" id="IPR051561">
    <property type="entry name" value="FRAS1_ECM"/>
</dbReference>
<dbReference type="STRING" id="62062.ENSHHUP00000015897"/>
<name>A0A4W5KHZ2_9TELE</name>
<organism evidence="1 2">
    <name type="scientific">Hucho hucho</name>
    <name type="common">huchen</name>
    <dbReference type="NCBI Taxonomy" id="62062"/>
    <lineage>
        <taxon>Eukaryota</taxon>
        <taxon>Metazoa</taxon>
        <taxon>Chordata</taxon>
        <taxon>Craniata</taxon>
        <taxon>Vertebrata</taxon>
        <taxon>Euteleostomi</taxon>
        <taxon>Actinopterygii</taxon>
        <taxon>Neopterygii</taxon>
        <taxon>Teleostei</taxon>
        <taxon>Protacanthopterygii</taxon>
        <taxon>Salmoniformes</taxon>
        <taxon>Salmonidae</taxon>
        <taxon>Salmoninae</taxon>
        <taxon>Hucho</taxon>
    </lineage>
</organism>
<protein>
    <submittedName>
        <fullName evidence="1">Uncharacterized protein</fullName>
    </submittedName>
</protein>
<keyword evidence="2" id="KW-1185">Reference proteome</keyword>
<reference evidence="1" key="3">
    <citation type="submission" date="2025-09" db="UniProtKB">
        <authorList>
            <consortium name="Ensembl"/>
        </authorList>
    </citation>
    <scope>IDENTIFICATION</scope>
</reference>
<sequence length="141" mass="15582">MKTSPSTSTDHHTSVTCTALSQAALPRNKGRDQSKRTIVYIKDPATEALSDSLEFRVSDPLGNTGPSHILELKWSHVELAVSEYQAYENQGAVSLNILRKGNVAESSYITIKVSDLSLLKQSIMSKMSWQMEIAQDQLEEA</sequence>
<accession>A0A4W5KHZ2</accession>
<dbReference type="Proteomes" id="UP000314982">
    <property type="component" value="Unassembled WGS sequence"/>
</dbReference>
<dbReference type="PANTHER" id="PTHR45739">
    <property type="entry name" value="MATRIX PROTEIN, PUTATIVE-RELATED"/>
    <property type="match status" value="1"/>
</dbReference>
<proteinExistence type="predicted"/>
<reference evidence="2" key="1">
    <citation type="submission" date="2018-06" db="EMBL/GenBank/DDBJ databases">
        <title>Genome assembly of Danube salmon.</title>
        <authorList>
            <person name="Macqueen D.J."/>
            <person name="Gundappa M.K."/>
        </authorList>
    </citation>
    <scope>NUCLEOTIDE SEQUENCE [LARGE SCALE GENOMIC DNA]</scope>
</reference>